<dbReference type="Gene3D" id="3.30.200.20">
    <property type="entry name" value="Phosphorylase Kinase, domain 1"/>
    <property type="match status" value="1"/>
</dbReference>
<protein>
    <recommendedName>
        <fullName evidence="7">Protein kinase domain-containing protein</fullName>
    </recommendedName>
</protein>
<accession>A0ABY8UHC7</accession>
<sequence length="660" mass="71319">MKKSLGEGMLSRSSQPAAAADGSSTSRSHLSYADSQADWADPGGPGAAAKGAEHVGSATFASGLRGLLGGASSRLLGSLMGRASSSSKADADEEEEELWFTSLDDFKPICHMLHRGRYMTAYFACANKTGQHFLLKKYDKHKTVPAEERGVRRSIAFSELLRHPNLVRCMGQWEEADIIYVEEEYVGKSDMFMEEYVGKGDIFNDCISHPEKYTERHVAVSLVKPLLKALAYLHANNIIHRSVLPENLYMGIDDVARLGHLTLAVDQLSDRPKSRTALLDYMAPEMLSVKPHNEHELALGLLDDSSSESGADEEDEPSQQQQQQQQQQLGASLQPASGDGGRGSKQAAARPRSSSGGGGNSSSGGQQPSRQGSRSIPMLQDEGCDAAALQPAGSSMSKLMRSSRSLNAAAAAGRAEWEHRDYYDEKVDIWQVGCMVHELLCGSMPFEVESKIDSAGLALWADIEQPPGSLPPDCVDFLQQVLAKDPRQRPSAEQLQEHPWLARCEAGEPGAGCEPLMKRTTRKLQEVDTIPGLGAAASGLMAGFNGLGNMGQMFSRVGQFFQNLRPAAGAARTARGGSDGATELTPVREPASAPRPSRSSDRLESGRPSADRSSDRTDRPSRLERRDRDDDNDSRDDSRGSRRDTLGSLTAVLLVSSAAY</sequence>
<feature type="compositionally biased region" description="Low complexity" evidence="6">
    <location>
        <begin position="37"/>
        <end position="50"/>
    </location>
</feature>
<keyword evidence="4" id="KW-0418">Kinase</keyword>
<feature type="compositionally biased region" description="Basic and acidic residues" evidence="6">
    <location>
        <begin position="598"/>
        <end position="645"/>
    </location>
</feature>
<feature type="region of interest" description="Disordered" evidence="6">
    <location>
        <begin position="304"/>
        <end position="377"/>
    </location>
</feature>
<gene>
    <name evidence="8" type="ORF">OEZ85_005274</name>
</gene>
<evidence type="ECO:0000313" key="8">
    <source>
        <dbReference type="EMBL" id="WIA20932.1"/>
    </source>
</evidence>
<evidence type="ECO:0000256" key="6">
    <source>
        <dbReference type="SAM" id="MobiDB-lite"/>
    </source>
</evidence>
<feature type="compositionally biased region" description="Low complexity" evidence="6">
    <location>
        <begin position="363"/>
        <end position="375"/>
    </location>
</feature>
<evidence type="ECO:0000256" key="2">
    <source>
        <dbReference type="ARBA" id="ARBA00022679"/>
    </source>
</evidence>
<evidence type="ECO:0000256" key="1">
    <source>
        <dbReference type="ARBA" id="ARBA00022527"/>
    </source>
</evidence>
<feature type="domain" description="Protein kinase" evidence="7">
    <location>
        <begin position="107"/>
        <end position="501"/>
    </location>
</feature>
<feature type="compositionally biased region" description="Polar residues" evidence="6">
    <location>
        <begin position="11"/>
        <end position="29"/>
    </location>
</feature>
<dbReference type="Proteomes" id="UP001244341">
    <property type="component" value="Chromosome 12b"/>
</dbReference>
<dbReference type="InterPro" id="IPR000719">
    <property type="entry name" value="Prot_kinase_dom"/>
</dbReference>
<dbReference type="Gene3D" id="1.10.510.10">
    <property type="entry name" value="Transferase(Phosphotransferase) domain 1"/>
    <property type="match status" value="2"/>
</dbReference>
<feature type="region of interest" description="Disordered" evidence="6">
    <location>
        <begin position="1"/>
        <end position="51"/>
    </location>
</feature>
<evidence type="ECO:0000313" key="9">
    <source>
        <dbReference type="Proteomes" id="UP001244341"/>
    </source>
</evidence>
<dbReference type="InterPro" id="IPR011009">
    <property type="entry name" value="Kinase-like_dom_sf"/>
</dbReference>
<dbReference type="Pfam" id="PF00069">
    <property type="entry name" value="Pkinase"/>
    <property type="match status" value="2"/>
</dbReference>
<organism evidence="8 9">
    <name type="scientific">Tetradesmus obliquus</name>
    <name type="common">Green alga</name>
    <name type="synonym">Acutodesmus obliquus</name>
    <dbReference type="NCBI Taxonomy" id="3088"/>
    <lineage>
        <taxon>Eukaryota</taxon>
        <taxon>Viridiplantae</taxon>
        <taxon>Chlorophyta</taxon>
        <taxon>core chlorophytes</taxon>
        <taxon>Chlorophyceae</taxon>
        <taxon>CS clade</taxon>
        <taxon>Sphaeropleales</taxon>
        <taxon>Scenedesmaceae</taxon>
        <taxon>Tetradesmus</taxon>
    </lineage>
</organism>
<keyword evidence="2" id="KW-0808">Transferase</keyword>
<keyword evidence="3" id="KW-0547">Nucleotide-binding</keyword>
<evidence type="ECO:0000256" key="3">
    <source>
        <dbReference type="ARBA" id="ARBA00022741"/>
    </source>
</evidence>
<keyword evidence="5" id="KW-0067">ATP-binding</keyword>
<reference evidence="8 9" key="1">
    <citation type="submission" date="2023-05" db="EMBL/GenBank/DDBJ databases">
        <title>A 100% complete, gapless, phased diploid assembly of the Scenedesmus obliquus UTEX 3031 genome.</title>
        <authorList>
            <person name="Biondi T.C."/>
            <person name="Hanschen E.R."/>
            <person name="Kwon T."/>
            <person name="Eng W."/>
            <person name="Kruse C.P.S."/>
            <person name="Koehler S.I."/>
            <person name="Kunde Y."/>
            <person name="Gleasner C.D."/>
            <person name="You Mak K.T."/>
            <person name="Polle J."/>
            <person name="Hovde B.T."/>
            <person name="Starkenburg S.R."/>
        </authorList>
    </citation>
    <scope>NUCLEOTIDE SEQUENCE [LARGE SCALE GENOMIC DNA]</scope>
    <source>
        <strain evidence="8 9">DOE0152z</strain>
    </source>
</reference>
<dbReference type="SUPFAM" id="SSF56112">
    <property type="entry name" value="Protein kinase-like (PK-like)"/>
    <property type="match status" value="2"/>
</dbReference>
<dbReference type="EMBL" id="CP126219">
    <property type="protein sequence ID" value="WIA20932.1"/>
    <property type="molecule type" value="Genomic_DNA"/>
</dbReference>
<feature type="compositionally biased region" description="Low complexity" evidence="6">
    <location>
        <begin position="571"/>
        <end position="597"/>
    </location>
</feature>
<name>A0ABY8UHC7_TETOB</name>
<dbReference type="InterPro" id="IPR030616">
    <property type="entry name" value="Aur-like"/>
</dbReference>
<evidence type="ECO:0000256" key="4">
    <source>
        <dbReference type="ARBA" id="ARBA00022777"/>
    </source>
</evidence>
<evidence type="ECO:0000256" key="5">
    <source>
        <dbReference type="ARBA" id="ARBA00022840"/>
    </source>
</evidence>
<dbReference type="PANTHER" id="PTHR24350">
    <property type="entry name" value="SERINE/THREONINE-PROTEIN KINASE IAL-RELATED"/>
    <property type="match status" value="1"/>
</dbReference>
<proteinExistence type="predicted"/>
<evidence type="ECO:0000259" key="7">
    <source>
        <dbReference type="PROSITE" id="PS50011"/>
    </source>
</evidence>
<dbReference type="PROSITE" id="PS50011">
    <property type="entry name" value="PROTEIN_KINASE_DOM"/>
    <property type="match status" value="1"/>
</dbReference>
<keyword evidence="9" id="KW-1185">Reference proteome</keyword>
<keyword evidence="1" id="KW-0723">Serine/threonine-protein kinase</keyword>
<feature type="compositionally biased region" description="Low complexity" evidence="6">
    <location>
        <begin position="319"/>
        <end position="328"/>
    </location>
</feature>
<feature type="region of interest" description="Disordered" evidence="6">
    <location>
        <begin position="571"/>
        <end position="646"/>
    </location>
</feature>
<dbReference type="SMART" id="SM00220">
    <property type="entry name" value="S_TKc"/>
    <property type="match status" value="1"/>
</dbReference>